<comment type="caution">
    <text evidence="2">The sequence shown here is derived from an EMBL/GenBank/DDBJ whole genome shotgun (WGS) entry which is preliminary data.</text>
</comment>
<dbReference type="Gene3D" id="3.10.129.10">
    <property type="entry name" value="Hotdog Thioesterase"/>
    <property type="match status" value="1"/>
</dbReference>
<gene>
    <name evidence="2" type="ORF">GPA26_01415</name>
</gene>
<dbReference type="InterPro" id="IPR050965">
    <property type="entry name" value="UPF0336/Enoyl-CoA_hydratase"/>
</dbReference>
<evidence type="ECO:0000313" key="3">
    <source>
        <dbReference type="Proteomes" id="UP000652074"/>
    </source>
</evidence>
<dbReference type="EMBL" id="WTVR01000002">
    <property type="protein sequence ID" value="NMF87131.1"/>
    <property type="molecule type" value="Genomic_DNA"/>
</dbReference>
<organism evidence="2 3">
    <name type="scientific">Aromatoleum petrolei</name>
    <dbReference type="NCBI Taxonomy" id="76116"/>
    <lineage>
        <taxon>Bacteria</taxon>
        <taxon>Pseudomonadati</taxon>
        <taxon>Pseudomonadota</taxon>
        <taxon>Betaproteobacteria</taxon>
        <taxon>Rhodocyclales</taxon>
        <taxon>Rhodocyclaceae</taxon>
        <taxon>Aromatoleum</taxon>
    </lineage>
</organism>
<dbReference type="Proteomes" id="UP000652074">
    <property type="component" value="Unassembled WGS sequence"/>
</dbReference>
<sequence>MAIDLLNVAVGAVLAARDCPARVKDELAQYAHASGDMNPLHLDEAFARKAGFDNLVVHGMLNMALLGRLLTDHFETDAIRGFSTRFEGVLQVGEPTRVSMTLVDRTGEHAEIGLEMLTHEGRRIVSGRAKVRIRIS</sequence>
<evidence type="ECO:0000313" key="2">
    <source>
        <dbReference type="EMBL" id="NMF87131.1"/>
    </source>
</evidence>
<dbReference type="SUPFAM" id="SSF54637">
    <property type="entry name" value="Thioesterase/thiol ester dehydrase-isomerase"/>
    <property type="match status" value="1"/>
</dbReference>
<dbReference type="InterPro" id="IPR002539">
    <property type="entry name" value="MaoC-like_dom"/>
</dbReference>
<dbReference type="InterPro" id="IPR029069">
    <property type="entry name" value="HotDog_dom_sf"/>
</dbReference>
<proteinExistence type="predicted"/>
<keyword evidence="3" id="KW-1185">Reference proteome</keyword>
<dbReference type="RefSeq" id="WP_169204582.1">
    <property type="nucleotide sequence ID" value="NZ_CP059560.1"/>
</dbReference>
<evidence type="ECO:0000259" key="1">
    <source>
        <dbReference type="Pfam" id="PF01575"/>
    </source>
</evidence>
<dbReference type="Pfam" id="PF01575">
    <property type="entry name" value="MaoC_dehydratas"/>
    <property type="match status" value="1"/>
</dbReference>
<accession>A0ABX1MLB1</accession>
<dbReference type="InterPro" id="IPR003965">
    <property type="entry name" value="Fatty_acid_synthase"/>
</dbReference>
<protein>
    <recommendedName>
        <fullName evidence="1">MaoC-like domain-containing protein</fullName>
    </recommendedName>
</protein>
<dbReference type="PRINTS" id="PR01483">
    <property type="entry name" value="FASYNTHASE"/>
</dbReference>
<dbReference type="PANTHER" id="PTHR43437:SF3">
    <property type="entry name" value="HYDROXYACYL-THIOESTER DEHYDRATASE TYPE 2, MITOCHONDRIAL"/>
    <property type="match status" value="1"/>
</dbReference>
<reference evidence="2 3" key="1">
    <citation type="submission" date="2019-12" db="EMBL/GenBank/DDBJ databases">
        <title>Comparative genomics gives insights into the taxonomy of the Azoarcus-Aromatoleum group and reveals separate origins of nif in the plant-associated Azoarcus and non-plant-associated Aromatoleum sub-groups.</title>
        <authorList>
            <person name="Lafos M."/>
            <person name="Maluk M."/>
            <person name="Batista M."/>
            <person name="Junghare M."/>
            <person name="Carmona M."/>
            <person name="Faoro H."/>
            <person name="Cruz L.M."/>
            <person name="Battistoni F."/>
            <person name="De Souza E."/>
            <person name="Pedrosa F."/>
            <person name="Chen W.-M."/>
            <person name="Poole P.S."/>
            <person name="Dixon R.A."/>
            <person name="James E.K."/>
        </authorList>
    </citation>
    <scope>NUCLEOTIDE SEQUENCE [LARGE SCALE GENOMIC DNA]</scope>
    <source>
        <strain evidence="2 3">ToN1</strain>
    </source>
</reference>
<feature type="domain" description="MaoC-like" evidence="1">
    <location>
        <begin position="24"/>
        <end position="106"/>
    </location>
</feature>
<name>A0ABX1MLB1_9RHOO</name>
<dbReference type="PANTHER" id="PTHR43437">
    <property type="entry name" value="HYDROXYACYL-THIOESTER DEHYDRATASE TYPE 2, MITOCHONDRIAL-RELATED"/>
    <property type="match status" value="1"/>
</dbReference>